<comment type="function">
    <text evidence="3">Catalyzes a proton abstraction reaction that results in 2,5-elimination of pyruvate from 2-succinyl-5-enolpyruvyl-6-hydroxy-3-cyclohexene-1-carboxylate (SEPHCHC) and the formation of 2-succinyl-6-hydroxy-2,4-cyclohexadiene-1-carboxylate (SHCHC).</text>
</comment>
<comment type="caution">
    <text evidence="5">The sequence shown here is derived from an EMBL/GenBank/DDBJ whole genome shotgun (WGS) entry which is preliminary data.</text>
</comment>
<accession>A0A7C2WK54</accession>
<dbReference type="InterPro" id="IPR029058">
    <property type="entry name" value="AB_hydrolase_fold"/>
</dbReference>
<comment type="subunit">
    <text evidence="3">Monomer.</text>
</comment>
<dbReference type="SUPFAM" id="SSF53474">
    <property type="entry name" value="alpha/beta-Hydrolases"/>
    <property type="match status" value="1"/>
</dbReference>
<evidence type="ECO:0000259" key="4">
    <source>
        <dbReference type="Pfam" id="PF00561"/>
    </source>
</evidence>
<comment type="similarity">
    <text evidence="3">Belongs to the AB hydrolase superfamily. MenH family.</text>
</comment>
<keyword evidence="2 3" id="KW-0456">Lyase</keyword>
<evidence type="ECO:0000256" key="2">
    <source>
        <dbReference type="ARBA" id="ARBA00023239"/>
    </source>
</evidence>
<dbReference type="InterPro" id="IPR022485">
    <property type="entry name" value="SHCHC_synthase_MenH"/>
</dbReference>
<dbReference type="GO" id="GO:0070205">
    <property type="term" value="F:2-succinyl-6-hydroxy-2,4-cyclohexadiene-1-carboxylate synthase activity"/>
    <property type="evidence" value="ECO:0007669"/>
    <property type="project" value="UniProtKB-UniRule"/>
</dbReference>
<dbReference type="PANTHER" id="PTHR42916:SF1">
    <property type="entry name" value="PROTEIN PHYLLO, CHLOROPLASTIC"/>
    <property type="match status" value="1"/>
</dbReference>
<dbReference type="InterPro" id="IPR000639">
    <property type="entry name" value="Epox_hydrolase-like"/>
</dbReference>
<dbReference type="AlphaFoldDB" id="A0A7C2WK54"/>
<evidence type="ECO:0000256" key="3">
    <source>
        <dbReference type="HAMAP-Rule" id="MF_01660"/>
    </source>
</evidence>
<protein>
    <recommendedName>
        <fullName evidence="3">Putative 2-succinyl-6-hydroxy-2,4-cyclohexadiene-1-carboxylate synthase</fullName>
        <shortName evidence="3">SHCHC synthase</shortName>
        <ecNumber evidence="3">4.2.99.20</ecNumber>
    </recommendedName>
</protein>
<sequence>MHALVAGAGPALLLLHGFTGSAETWRPFLRELAARRRVIAPDLIGHGRTAAPDDAARYRMDECVADLLALLDRLGVEEFAVLGYSMGGRVALHLALAVPERVRALVLESASPGITDPEERAERARSDEALAELIEREGIAAFVERWESQPLFASQRSLPAEVWARLRAERLGQRPRGLANSLRGMGAGAMAPVWNRLGELGVPVLVLAGELDAKYVAIARAMGDRLPQARVAIVPGAGHAVHLEQPAQFLEFVTAFLRSYQVLT</sequence>
<dbReference type="EMBL" id="DSID01000674">
    <property type="protein sequence ID" value="HEX71344.1"/>
    <property type="molecule type" value="Genomic_DNA"/>
</dbReference>
<proteinExistence type="inferred from homology"/>
<dbReference type="GO" id="GO:0009234">
    <property type="term" value="P:menaquinone biosynthetic process"/>
    <property type="evidence" value="ECO:0007669"/>
    <property type="project" value="UniProtKB-UniRule"/>
</dbReference>
<comment type="pathway">
    <text evidence="3">Quinol/quinone metabolism; menaquinone biosynthesis.</text>
</comment>
<reference evidence="5" key="1">
    <citation type="journal article" date="2020" name="mSystems">
        <title>Genome- and Community-Level Interaction Insights into Carbon Utilization and Element Cycling Functions of Hydrothermarchaeota in Hydrothermal Sediment.</title>
        <authorList>
            <person name="Zhou Z."/>
            <person name="Liu Y."/>
            <person name="Xu W."/>
            <person name="Pan J."/>
            <person name="Luo Z.H."/>
            <person name="Li M."/>
        </authorList>
    </citation>
    <scope>NUCLEOTIDE SEQUENCE [LARGE SCALE GENOMIC DNA]</scope>
    <source>
        <strain evidence="5">SpSt-192</strain>
    </source>
</reference>
<dbReference type="PANTHER" id="PTHR42916">
    <property type="entry name" value="2-SUCCINYL-5-ENOLPYRUVYL-6-HYDROXY-3-CYCLOHEXENE-1-CARBOXYLATE SYNTHASE"/>
    <property type="match status" value="1"/>
</dbReference>
<organism evidence="5">
    <name type="scientific">Thermorudis sp</name>
    <dbReference type="NCBI Taxonomy" id="1969470"/>
    <lineage>
        <taxon>Bacteria</taxon>
        <taxon>Pseudomonadati</taxon>
        <taxon>Thermomicrobiota</taxon>
        <taxon>Thermomicrobia</taxon>
        <taxon>Thermomicrobia incertae sedis</taxon>
        <taxon>Thermorudis</taxon>
    </lineage>
</organism>
<dbReference type="PRINTS" id="PR00111">
    <property type="entry name" value="ABHYDROLASE"/>
</dbReference>
<feature type="domain" description="AB hydrolase-1" evidence="4">
    <location>
        <begin position="10"/>
        <end position="246"/>
    </location>
</feature>
<dbReference type="Gene3D" id="3.40.50.1820">
    <property type="entry name" value="alpha/beta hydrolase"/>
    <property type="match status" value="1"/>
</dbReference>
<comment type="pathway">
    <text evidence="3">Quinol/quinone metabolism; 1,4-dihydroxy-2-naphthoate biosynthesis; 1,4-dihydroxy-2-naphthoate from chorismate: step 3/7.</text>
</comment>
<comment type="catalytic activity">
    <reaction evidence="3">
        <text>5-enolpyruvoyl-6-hydroxy-2-succinyl-cyclohex-3-ene-1-carboxylate = (1R,6R)-6-hydroxy-2-succinyl-cyclohexa-2,4-diene-1-carboxylate + pyruvate</text>
        <dbReference type="Rhea" id="RHEA:25597"/>
        <dbReference type="ChEBI" id="CHEBI:15361"/>
        <dbReference type="ChEBI" id="CHEBI:58689"/>
        <dbReference type="ChEBI" id="CHEBI:58818"/>
        <dbReference type="EC" id="4.2.99.20"/>
    </reaction>
</comment>
<name>A0A7C2WK54_9BACT</name>
<dbReference type="UniPathway" id="UPA00079"/>
<dbReference type="PRINTS" id="PR00412">
    <property type="entry name" value="EPOXHYDRLASE"/>
</dbReference>
<evidence type="ECO:0000313" key="5">
    <source>
        <dbReference type="EMBL" id="HEX71344.1"/>
    </source>
</evidence>
<gene>
    <name evidence="3 5" type="primary">menH</name>
    <name evidence="5" type="ORF">ENP13_08910</name>
</gene>
<dbReference type="InterPro" id="IPR000073">
    <property type="entry name" value="AB_hydrolase_1"/>
</dbReference>
<dbReference type="NCBIfam" id="TIGR03695">
    <property type="entry name" value="menH_SHCHC"/>
    <property type="match status" value="1"/>
</dbReference>
<dbReference type="UniPathway" id="UPA01057">
    <property type="reaction ID" value="UER00900"/>
</dbReference>
<evidence type="ECO:0000256" key="1">
    <source>
        <dbReference type="ARBA" id="ARBA00022428"/>
    </source>
</evidence>
<dbReference type="Pfam" id="PF00561">
    <property type="entry name" value="Abhydrolase_1"/>
    <property type="match status" value="1"/>
</dbReference>
<dbReference type="EC" id="4.2.99.20" evidence="3"/>
<keyword evidence="1 3" id="KW-0474">Menaquinone biosynthesis</keyword>
<dbReference type="HAMAP" id="MF_01660">
    <property type="entry name" value="MenH"/>
    <property type="match status" value="1"/>
</dbReference>